<evidence type="ECO:0008006" key="4">
    <source>
        <dbReference type="Google" id="ProtNLM"/>
    </source>
</evidence>
<name>A0A8S1KRQ4_PARPR</name>
<dbReference type="SMART" id="SM00320">
    <property type="entry name" value="WD40"/>
    <property type="match status" value="3"/>
</dbReference>
<accession>A0A8S1KRQ4</accession>
<sequence>MQQNEPQQPQKSIKYSIISQNLIPQRYRWEICMAINQQNSIFLFSEESTIRVFQFNGGMGLKQIQLLKNNRTSVLSFFPKQKDQFVTGSEDSSILIWSKQLISKGKFIQKLSGHINGVSCIIFNVQNTLIVSGGEDSQIKFWTPFKSNKEEQIRNISDQQWYCQQTIKDFEKAIATLSINEQGDKLISCSINQNILVIQKSSATQMWIVIQNIKIEIWGRQLQFINDKNFVFVPYDGKQLYLYRLNSVNNYTKKANFLVSLGQQYYDINPFYFKDRNILILQGNLFLSFFRIKGNKKQSFKKKENFEIEKELQIDFQPGFLKAILSLDGKYLITFHQKQSEIQVRQFQEI</sequence>
<dbReference type="Proteomes" id="UP000688137">
    <property type="component" value="Unassembled WGS sequence"/>
</dbReference>
<dbReference type="InterPro" id="IPR001680">
    <property type="entry name" value="WD40_rpt"/>
</dbReference>
<dbReference type="AlphaFoldDB" id="A0A8S1KRQ4"/>
<protein>
    <recommendedName>
        <fullName evidence="4">WD40-repeat-containing domain</fullName>
    </recommendedName>
</protein>
<dbReference type="GO" id="GO:0016226">
    <property type="term" value="P:iron-sulfur cluster assembly"/>
    <property type="evidence" value="ECO:0007669"/>
    <property type="project" value="TreeGrafter"/>
</dbReference>
<dbReference type="GO" id="GO:0097361">
    <property type="term" value="C:cytosolic [4Fe-4S] assembly targeting complex"/>
    <property type="evidence" value="ECO:0007669"/>
    <property type="project" value="TreeGrafter"/>
</dbReference>
<reference evidence="2" key="1">
    <citation type="submission" date="2021-01" db="EMBL/GenBank/DDBJ databases">
        <authorList>
            <consortium name="Genoscope - CEA"/>
            <person name="William W."/>
        </authorList>
    </citation>
    <scope>NUCLEOTIDE SEQUENCE</scope>
</reference>
<dbReference type="EMBL" id="CAJJDM010000022">
    <property type="protein sequence ID" value="CAD8055922.1"/>
    <property type="molecule type" value="Genomic_DNA"/>
</dbReference>
<evidence type="ECO:0000313" key="2">
    <source>
        <dbReference type="EMBL" id="CAD8055922.1"/>
    </source>
</evidence>
<gene>
    <name evidence="2" type="ORF">PPRIM_AZ9-3.1.T0240024</name>
</gene>
<comment type="caution">
    <text evidence="2">The sequence shown here is derived from an EMBL/GenBank/DDBJ whole genome shotgun (WGS) entry which is preliminary data.</text>
</comment>
<dbReference type="PANTHER" id="PTHR19920:SF0">
    <property type="entry name" value="CYTOSOLIC IRON-SULFUR PROTEIN ASSEMBLY PROTEIN CIAO1-RELATED"/>
    <property type="match status" value="1"/>
</dbReference>
<feature type="repeat" description="WD" evidence="1">
    <location>
        <begin position="111"/>
        <end position="142"/>
    </location>
</feature>
<dbReference type="PROSITE" id="PS50294">
    <property type="entry name" value="WD_REPEATS_REGION"/>
    <property type="match status" value="1"/>
</dbReference>
<dbReference type="OMA" id="LISCSIN"/>
<organism evidence="2 3">
    <name type="scientific">Paramecium primaurelia</name>
    <dbReference type="NCBI Taxonomy" id="5886"/>
    <lineage>
        <taxon>Eukaryota</taxon>
        <taxon>Sar</taxon>
        <taxon>Alveolata</taxon>
        <taxon>Ciliophora</taxon>
        <taxon>Intramacronucleata</taxon>
        <taxon>Oligohymenophorea</taxon>
        <taxon>Peniculida</taxon>
        <taxon>Parameciidae</taxon>
        <taxon>Paramecium</taxon>
    </lineage>
</organism>
<evidence type="ECO:0000256" key="1">
    <source>
        <dbReference type="PROSITE-ProRule" id="PRU00221"/>
    </source>
</evidence>
<proteinExistence type="predicted"/>
<dbReference type="PANTHER" id="PTHR19920">
    <property type="entry name" value="WD40 PROTEIN CIAO1"/>
    <property type="match status" value="1"/>
</dbReference>
<keyword evidence="3" id="KW-1185">Reference proteome</keyword>
<dbReference type="Pfam" id="PF00400">
    <property type="entry name" value="WD40"/>
    <property type="match status" value="2"/>
</dbReference>
<dbReference type="PROSITE" id="PS50082">
    <property type="entry name" value="WD_REPEATS_2"/>
    <property type="match status" value="1"/>
</dbReference>
<keyword evidence="1" id="KW-0853">WD repeat</keyword>
<evidence type="ECO:0000313" key="3">
    <source>
        <dbReference type="Proteomes" id="UP000688137"/>
    </source>
</evidence>